<sequence length="137" mass="15245">MNLYTSFPDVFLSKSHGRWSQPSVMGPKPPWENVFHCPITRPQCQLTGPAQWELLFGRRPETPLPQAPQMRSQGGTGSESPTGGLCPSFGPLPICMCSFLLTCEYTWKNAHTVRARLSVLSQTEHTQRSSSVKISRA</sequence>
<feature type="compositionally biased region" description="Polar residues" evidence="1">
    <location>
        <begin position="69"/>
        <end position="81"/>
    </location>
</feature>
<evidence type="ECO:0000313" key="3">
    <source>
        <dbReference type="Proteomes" id="UP000664940"/>
    </source>
</evidence>
<name>A0A834A447_9CHIR</name>
<dbReference type="Proteomes" id="UP000664940">
    <property type="component" value="Unassembled WGS sequence"/>
</dbReference>
<feature type="region of interest" description="Disordered" evidence="1">
    <location>
        <begin position="59"/>
        <end position="83"/>
    </location>
</feature>
<reference evidence="2 3" key="1">
    <citation type="journal article" date="2020" name="Nature">
        <title>Six reference-quality genomes reveal evolution of bat adaptations.</title>
        <authorList>
            <person name="Jebb D."/>
            <person name="Huang Z."/>
            <person name="Pippel M."/>
            <person name="Hughes G.M."/>
            <person name="Lavrichenko K."/>
            <person name="Devanna P."/>
            <person name="Winkler S."/>
            <person name="Jermiin L.S."/>
            <person name="Skirmuntt E.C."/>
            <person name="Katzourakis A."/>
            <person name="Burkitt-Gray L."/>
            <person name="Ray D.A."/>
            <person name="Sullivan K.A.M."/>
            <person name="Roscito J.G."/>
            <person name="Kirilenko B.M."/>
            <person name="Davalos L.M."/>
            <person name="Corthals A.P."/>
            <person name="Power M.L."/>
            <person name="Jones G."/>
            <person name="Ransome R.D."/>
            <person name="Dechmann D.K.N."/>
            <person name="Locatelli A.G."/>
            <person name="Puechmaille S.J."/>
            <person name="Fedrigo O."/>
            <person name="Jarvis E.D."/>
            <person name="Hiller M."/>
            <person name="Vernes S.C."/>
            <person name="Myers E.W."/>
            <person name="Teeling E.C."/>
        </authorList>
    </citation>
    <scope>NUCLEOTIDE SEQUENCE [LARGE SCALE GENOMIC DNA]</scope>
    <source>
        <strain evidence="2">Bat1K_MPI-CBG_1</strain>
    </source>
</reference>
<organism evidence="2 3">
    <name type="scientific">Phyllostomus discolor</name>
    <name type="common">pale spear-nosed bat</name>
    <dbReference type="NCBI Taxonomy" id="89673"/>
    <lineage>
        <taxon>Eukaryota</taxon>
        <taxon>Metazoa</taxon>
        <taxon>Chordata</taxon>
        <taxon>Craniata</taxon>
        <taxon>Vertebrata</taxon>
        <taxon>Euteleostomi</taxon>
        <taxon>Mammalia</taxon>
        <taxon>Eutheria</taxon>
        <taxon>Laurasiatheria</taxon>
        <taxon>Chiroptera</taxon>
        <taxon>Yangochiroptera</taxon>
        <taxon>Phyllostomidae</taxon>
        <taxon>Phyllostominae</taxon>
        <taxon>Phyllostomus</taxon>
    </lineage>
</organism>
<comment type="caution">
    <text evidence="2">The sequence shown here is derived from an EMBL/GenBank/DDBJ whole genome shotgun (WGS) entry which is preliminary data.</text>
</comment>
<evidence type="ECO:0000256" key="1">
    <source>
        <dbReference type="SAM" id="MobiDB-lite"/>
    </source>
</evidence>
<dbReference type="AlphaFoldDB" id="A0A834A447"/>
<gene>
    <name evidence="2" type="ORF">HJG60_011368</name>
</gene>
<proteinExistence type="predicted"/>
<accession>A0A834A447</accession>
<protein>
    <submittedName>
        <fullName evidence="2">Uncharacterized protein</fullName>
    </submittedName>
</protein>
<dbReference type="EMBL" id="JABVXQ010000006">
    <property type="protein sequence ID" value="KAF6104438.1"/>
    <property type="molecule type" value="Genomic_DNA"/>
</dbReference>
<evidence type="ECO:0000313" key="2">
    <source>
        <dbReference type="EMBL" id="KAF6104438.1"/>
    </source>
</evidence>